<feature type="non-terminal residue" evidence="1">
    <location>
        <position position="494"/>
    </location>
</feature>
<gene>
    <name evidence="1" type="ORF">LTS18_005870</name>
</gene>
<keyword evidence="2" id="KW-1185">Reference proteome</keyword>
<reference evidence="1" key="1">
    <citation type="submission" date="2024-09" db="EMBL/GenBank/DDBJ databases">
        <title>Black Yeasts Isolated from many extreme environments.</title>
        <authorList>
            <person name="Coleine C."/>
            <person name="Stajich J.E."/>
            <person name="Selbmann L."/>
        </authorList>
    </citation>
    <scope>NUCLEOTIDE SEQUENCE</scope>
    <source>
        <strain evidence="1">CCFEE 5737</strain>
    </source>
</reference>
<evidence type="ECO:0000313" key="2">
    <source>
        <dbReference type="Proteomes" id="UP001186974"/>
    </source>
</evidence>
<organism evidence="1 2">
    <name type="scientific">Coniosporium uncinatum</name>
    <dbReference type="NCBI Taxonomy" id="93489"/>
    <lineage>
        <taxon>Eukaryota</taxon>
        <taxon>Fungi</taxon>
        <taxon>Dikarya</taxon>
        <taxon>Ascomycota</taxon>
        <taxon>Pezizomycotina</taxon>
        <taxon>Dothideomycetes</taxon>
        <taxon>Dothideomycetes incertae sedis</taxon>
        <taxon>Coniosporium</taxon>
    </lineage>
</organism>
<dbReference type="Proteomes" id="UP001186974">
    <property type="component" value="Unassembled WGS sequence"/>
</dbReference>
<dbReference type="EMBL" id="JAWDJW010001413">
    <property type="protein sequence ID" value="KAK3079052.1"/>
    <property type="molecule type" value="Genomic_DNA"/>
</dbReference>
<name>A0ACC3DR01_9PEZI</name>
<sequence length="494" mass="53156">MAPNKLTYHLSAEDRAAVEKVLANDRAMPAETASERPKRQATKRPATFDNDDSELSDLESDDEKVRDGEAALKILCKAKKPKLIVKLTMAPNTPATRKFSDSSNPPVDEADSSQPSETPAAKSSQSTNAGLLQTPGSSPDVTDTLEQDDAIENQQLLTPALTNEPPTITKQKRNSSLPPISTTAANSIFQPSSPGSRATSASSRAVGTPTRVSPRERKASVKSKESELSNAAFAQLSDVDGVEGDIEDDIEADAADDDAEDGTEIDPTPRMTGRKSRGSPNTSTSNQPQLAGRRFRRHSAEVLAPLLEWVNSHRDNLTLSKADKPELAEASGLLPQQVYDWVRKQRISQGKEQGQAPASTPRKRTSTQTSQPATKRAKTTSAGSGDASETPERPAKAKSKRTPTAAKTSTPTTRKTPAPASLPRTNQVHDTGDEDVLDPDVSPELIDLARLLHAQSQIDLPNEEKPEPIGKPSVWASGRQDLCESLPYYRALKG</sequence>
<accession>A0ACC3DR01</accession>
<protein>
    <submittedName>
        <fullName evidence="1">Uncharacterized protein</fullName>
    </submittedName>
</protein>
<comment type="caution">
    <text evidence="1">The sequence shown here is derived from an EMBL/GenBank/DDBJ whole genome shotgun (WGS) entry which is preliminary data.</text>
</comment>
<evidence type="ECO:0000313" key="1">
    <source>
        <dbReference type="EMBL" id="KAK3079052.1"/>
    </source>
</evidence>
<proteinExistence type="predicted"/>